<proteinExistence type="predicted"/>
<dbReference type="EMBL" id="CAAALY010065235">
    <property type="protein sequence ID" value="VEL24005.1"/>
    <property type="molecule type" value="Genomic_DNA"/>
</dbReference>
<dbReference type="AlphaFoldDB" id="A0A448WZ44"/>
<evidence type="ECO:0000256" key="1">
    <source>
        <dbReference type="SAM" id="MobiDB-lite"/>
    </source>
</evidence>
<comment type="caution">
    <text evidence="2">The sequence shown here is derived from an EMBL/GenBank/DDBJ whole genome shotgun (WGS) entry which is preliminary data.</text>
</comment>
<feature type="region of interest" description="Disordered" evidence="1">
    <location>
        <begin position="1"/>
        <end position="61"/>
    </location>
</feature>
<name>A0A448WZ44_9PLAT</name>
<reference evidence="2" key="1">
    <citation type="submission" date="2018-11" db="EMBL/GenBank/DDBJ databases">
        <authorList>
            <consortium name="Pathogen Informatics"/>
        </authorList>
    </citation>
    <scope>NUCLEOTIDE SEQUENCE</scope>
</reference>
<feature type="compositionally biased region" description="Polar residues" evidence="1">
    <location>
        <begin position="1"/>
        <end position="17"/>
    </location>
</feature>
<evidence type="ECO:0000313" key="2">
    <source>
        <dbReference type="EMBL" id="VEL24005.1"/>
    </source>
</evidence>
<gene>
    <name evidence="2" type="ORF">PXEA_LOCUS17445</name>
</gene>
<keyword evidence="3" id="KW-1185">Reference proteome</keyword>
<accession>A0A448WZ44</accession>
<sequence>MAGKNHISTPERQTTYRTSDRTNSRDEATRDPDYSLFFGRPEGVDNKDEPLRQNDFFVDFP</sequence>
<evidence type="ECO:0000313" key="3">
    <source>
        <dbReference type="Proteomes" id="UP000784294"/>
    </source>
</evidence>
<evidence type="ECO:0008006" key="4">
    <source>
        <dbReference type="Google" id="ProtNLM"/>
    </source>
</evidence>
<feature type="compositionally biased region" description="Basic and acidic residues" evidence="1">
    <location>
        <begin position="18"/>
        <end position="33"/>
    </location>
</feature>
<protein>
    <recommendedName>
        <fullName evidence="4">AGC-kinase C-terminal domain-containing protein</fullName>
    </recommendedName>
</protein>
<dbReference type="Proteomes" id="UP000784294">
    <property type="component" value="Unassembled WGS sequence"/>
</dbReference>
<feature type="compositionally biased region" description="Basic and acidic residues" evidence="1">
    <location>
        <begin position="42"/>
        <end position="52"/>
    </location>
</feature>
<organism evidence="2 3">
    <name type="scientific">Protopolystoma xenopodis</name>
    <dbReference type="NCBI Taxonomy" id="117903"/>
    <lineage>
        <taxon>Eukaryota</taxon>
        <taxon>Metazoa</taxon>
        <taxon>Spiralia</taxon>
        <taxon>Lophotrochozoa</taxon>
        <taxon>Platyhelminthes</taxon>
        <taxon>Monogenea</taxon>
        <taxon>Polyopisthocotylea</taxon>
        <taxon>Polystomatidea</taxon>
        <taxon>Polystomatidae</taxon>
        <taxon>Protopolystoma</taxon>
    </lineage>
</organism>